<feature type="signal peptide" evidence="1">
    <location>
        <begin position="1"/>
        <end position="24"/>
    </location>
</feature>
<evidence type="ECO:0000256" key="1">
    <source>
        <dbReference type="SAM" id="SignalP"/>
    </source>
</evidence>
<evidence type="ECO:0000313" key="3">
    <source>
        <dbReference type="EMBL" id="CDW20449.1"/>
    </source>
</evidence>
<sequence>MKNLQMLFITCPTIILSLLIGSSGCRPQEVVDPVRNLTEGVINGIFGFVRGTGDFIQNVTQNGNPDIQQTVDRVLDITSNATQAVVEGVFSSAPNLLNNSAHVIRGIAKTSQDSRPIIRSGVKEYNRHIDLAAKFVRAYGQVSIDNLGRFMEFFGSRFRCNTECEGMAKGSDSRLTCEKKYCIDYKAPQTYNLTPDDYVNTEDDDSDVV</sequence>
<dbReference type="EMBL" id="HG994584">
    <property type="protein sequence ID" value="CAF2942822.1"/>
    <property type="molecule type" value="Genomic_DNA"/>
</dbReference>
<keyword evidence="4" id="KW-1185">Reference proteome</keyword>
<evidence type="ECO:0000313" key="4">
    <source>
        <dbReference type="Proteomes" id="UP000675881"/>
    </source>
</evidence>
<dbReference type="EMBL" id="HACA01003088">
    <property type="protein sequence ID" value="CDW20449.1"/>
    <property type="molecule type" value="Transcribed_RNA"/>
</dbReference>
<organism evidence="3">
    <name type="scientific">Lepeophtheirus salmonis</name>
    <name type="common">Salmon louse</name>
    <name type="synonym">Caligus salmonis</name>
    <dbReference type="NCBI Taxonomy" id="72036"/>
    <lineage>
        <taxon>Eukaryota</taxon>
        <taxon>Metazoa</taxon>
        <taxon>Ecdysozoa</taxon>
        <taxon>Arthropoda</taxon>
        <taxon>Crustacea</taxon>
        <taxon>Multicrustacea</taxon>
        <taxon>Hexanauplia</taxon>
        <taxon>Copepoda</taxon>
        <taxon>Siphonostomatoida</taxon>
        <taxon>Caligidae</taxon>
        <taxon>Lepeophtheirus</taxon>
    </lineage>
</organism>
<proteinExistence type="predicted"/>
<dbReference type="AlphaFoldDB" id="A0A0K2T310"/>
<gene>
    <name evidence="2" type="ORF">LSAA_10103</name>
</gene>
<feature type="chain" id="PRO_5035992603" evidence="1">
    <location>
        <begin position="25"/>
        <end position="209"/>
    </location>
</feature>
<name>A0A0K2T310_LEPSM</name>
<protein>
    <submittedName>
        <fullName evidence="2">(salmon louse) hypothetical protein</fullName>
    </submittedName>
</protein>
<evidence type="ECO:0000313" key="2">
    <source>
        <dbReference type="EMBL" id="CAF2942822.1"/>
    </source>
</evidence>
<keyword evidence="1" id="KW-0732">Signal</keyword>
<accession>A0A0K2T310</accession>
<reference evidence="3" key="1">
    <citation type="submission" date="2014-05" db="EMBL/GenBank/DDBJ databases">
        <authorList>
            <person name="Chronopoulou M."/>
        </authorList>
    </citation>
    <scope>NUCLEOTIDE SEQUENCE</scope>
    <source>
        <tissue evidence="3">Whole organism</tissue>
    </source>
</reference>
<dbReference type="PROSITE" id="PS51257">
    <property type="entry name" value="PROKAR_LIPOPROTEIN"/>
    <property type="match status" value="1"/>
</dbReference>
<dbReference type="Proteomes" id="UP000675881">
    <property type="component" value="Chromosome 5"/>
</dbReference>
<reference evidence="2" key="2">
    <citation type="submission" date="2021-02" db="EMBL/GenBank/DDBJ databases">
        <authorList>
            <person name="Bekaert M."/>
        </authorList>
    </citation>
    <scope>NUCLEOTIDE SEQUENCE</scope>
    <source>
        <strain evidence="2">IoA-00</strain>
    </source>
</reference>